<proteinExistence type="predicted"/>
<dbReference type="RefSeq" id="WP_191716534.1">
    <property type="nucleotide sequence ID" value="NZ_JACSPU010000006.1"/>
</dbReference>
<sequence length="171" mass="19993">MKKLIAFQGLSQHDESVSEKYRSSACGPVTAASILQHHEGLKIGVDQLYRMLGSTPIGLFTWRLIKNFHKVGGKRYEVKKIRSLDEVKEELLAGRPLAMKFDRYFTFQWFSKPLFSYHWVPLIGFKEEADDLVLYIHDNGQKNRPSKMRTVSYLENRKVLTFVKIMPRDRQ</sequence>
<accession>A0ABR8WH27</accession>
<evidence type="ECO:0000313" key="3">
    <source>
        <dbReference type="Proteomes" id="UP000658980"/>
    </source>
</evidence>
<dbReference type="Pfam" id="PF13529">
    <property type="entry name" value="Peptidase_C39_2"/>
    <property type="match status" value="1"/>
</dbReference>
<organism evidence="2 3">
    <name type="scientific">Planococcus wigleyi</name>
    <dbReference type="NCBI Taxonomy" id="2762216"/>
    <lineage>
        <taxon>Bacteria</taxon>
        <taxon>Bacillati</taxon>
        <taxon>Bacillota</taxon>
        <taxon>Bacilli</taxon>
        <taxon>Bacillales</taxon>
        <taxon>Caryophanaceae</taxon>
        <taxon>Planococcus</taxon>
    </lineage>
</organism>
<feature type="domain" description="Peptidase C39-like" evidence="1">
    <location>
        <begin position="8"/>
        <end position="133"/>
    </location>
</feature>
<dbReference type="InterPro" id="IPR039564">
    <property type="entry name" value="Peptidase_C39-like"/>
</dbReference>
<reference evidence="2 3" key="1">
    <citation type="submission" date="2020-08" db="EMBL/GenBank/DDBJ databases">
        <title>A Genomic Blueprint of the Chicken Gut Microbiome.</title>
        <authorList>
            <person name="Gilroy R."/>
            <person name="Ravi A."/>
            <person name="Getino M."/>
            <person name="Pursley I."/>
            <person name="Horton D.L."/>
            <person name="Alikhan N.-F."/>
            <person name="Baker D."/>
            <person name="Gharbi K."/>
            <person name="Hall N."/>
            <person name="Watson M."/>
            <person name="Adriaenssens E.M."/>
            <person name="Foster-Nyarko E."/>
            <person name="Jarju S."/>
            <person name="Secka A."/>
            <person name="Antonio M."/>
            <person name="Oren A."/>
            <person name="Chaudhuri R."/>
            <person name="La Ragione R.M."/>
            <person name="Hildebrand F."/>
            <person name="Pallen M.J."/>
        </authorList>
    </citation>
    <scope>NUCLEOTIDE SEQUENCE [LARGE SCALE GENOMIC DNA]</scope>
    <source>
        <strain evidence="2 3">Sa1BUA13</strain>
    </source>
</reference>
<name>A0ABR8WH27_9BACL</name>
<comment type="caution">
    <text evidence="2">The sequence shown here is derived from an EMBL/GenBank/DDBJ whole genome shotgun (WGS) entry which is preliminary data.</text>
</comment>
<evidence type="ECO:0000259" key="1">
    <source>
        <dbReference type="Pfam" id="PF13529"/>
    </source>
</evidence>
<dbReference type="Proteomes" id="UP000658980">
    <property type="component" value="Unassembled WGS sequence"/>
</dbReference>
<evidence type="ECO:0000313" key="2">
    <source>
        <dbReference type="EMBL" id="MBD8016351.1"/>
    </source>
</evidence>
<keyword evidence="3" id="KW-1185">Reference proteome</keyword>
<protein>
    <submittedName>
        <fullName evidence="2">C39 family peptidase</fullName>
    </submittedName>
</protein>
<dbReference type="EMBL" id="JACSPU010000006">
    <property type="protein sequence ID" value="MBD8016351.1"/>
    <property type="molecule type" value="Genomic_DNA"/>
</dbReference>
<gene>
    <name evidence="2" type="ORF">H9630_16100</name>
</gene>